<reference evidence="6" key="1">
    <citation type="journal article" date="2020" name="Phytopathology">
        <title>Genome Sequence Resources of Colletotrichum truncatum, C. plurivorum, C. musicola, and C. sojae: Four Species Pathogenic to Soybean (Glycine max).</title>
        <authorList>
            <person name="Rogerio F."/>
            <person name="Boufleur T.R."/>
            <person name="Ciampi-Guillardi M."/>
            <person name="Sukno S.A."/>
            <person name="Thon M.R."/>
            <person name="Massola Junior N.S."/>
            <person name="Baroncelli R."/>
        </authorList>
    </citation>
    <scope>NUCLEOTIDE SEQUENCE</scope>
    <source>
        <strain evidence="6">LFN00145</strain>
    </source>
</reference>
<name>A0A8H6NSG4_9PEZI</name>
<dbReference type="Gene3D" id="3.50.50.100">
    <property type="match status" value="1"/>
</dbReference>
<dbReference type="EMBL" id="WIGO01000002">
    <property type="protein sequence ID" value="KAF6841638.1"/>
    <property type="molecule type" value="Genomic_DNA"/>
</dbReference>
<dbReference type="GO" id="GO:0004174">
    <property type="term" value="F:electron-transferring-flavoprotein dehydrogenase activity"/>
    <property type="evidence" value="ECO:0007669"/>
    <property type="project" value="TreeGrafter"/>
</dbReference>
<dbReference type="SUPFAM" id="SSF51905">
    <property type="entry name" value="FAD/NAD(P)-binding domain"/>
    <property type="match status" value="1"/>
</dbReference>
<dbReference type="PRINTS" id="PR00469">
    <property type="entry name" value="PNDRDTASEII"/>
</dbReference>
<comment type="similarity">
    <text evidence="1">Belongs to the FAD-dependent oxidoreductase family.</text>
</comment>
<sequence>MPTLVVLGAGLAGLPIAHHALKHTVPLVKDLKVILVTPNAEHYWNMAAVRGVVPGQYGDDILFNPIEPSFAQYPRDSWEIVLGKAETLDDGKNTVVVAANDGSRKTIAYDAIVIATGTRAKENMPWKEVGTTEQTKKALADIRRELADAKTIVVAGGGITGAETAGEIGFEYSAKGAKDVYFVYADDLPLGPPLVDNVRKAALNELHKLKVKTISGTKVTGVTTDASGKKTLELTGKDGKKTTMQADAYVPTVGSIPNTSFLPASMLDADGYVNQDASLRVPGHDNVFVVGDVGNLEGQYGRIADLQTQHVVKSIQAHFTGAAKPADYVVDPKVIAGVTIGRGRATGQMGTWKLPSIIIWLAKGRYIGTDYAKAFAEGKRTMMVKNW</sequence>
<evidence type="ECO:0000256" key="3">
    <source>
        <dbReference type="ARBA" id="ARBA00022827"/>
    </source>
</evidence>
<dbReference type="Proteomes" id="UP000654918">
    <property type="component" value="Unassembled WGS sequence"/>
</dbReference>
<evidence type="ECO:0000259" key="5">
    <source>
        <dbReference type="Pfam" id="PF07992"/>
    </source>
</evidence>
<keyword evidence="2" id="KW-0285">Flavoprotein</keyword>
<keyword evidence="7" id="KW-1185">Reference proteome</keyword>
<dbReference type="PANTHER" id="PTHR43735">
    <property type="entry name" value="APOPTOSIS-INDUCING FACTOR 1"/>
    <property type="match status" value="1"/>
</dbReference>
<accession>A0A8H6NSG4</accession>
<dbReference type="PANTHER" id="PTHR43735:SF3">
    <property type="entry name" value="FERROPTOSIS SUPPRESSOR PROTEIN 1"/>
    <property type="match status" value="1"/>
</dbReference>
<feature type="domain" description="FAD/NAD(P)-binding" evidence="5">
    <location>
        <begin position="4"/>
        <end position="294"/>
    </location>
</feature>
<evidence type="ECO:0000256" key="1">
    <source>
        <dbReference type="ARBA" id="ARBA00006442"/>
    </source>
</evidence>
<dbReference type="AlphaFoldDB" id="A0A8H6NSG4"/>
<evidence type="ECO:0000313" key="7">
    <source>
        <dbReference type="Proteomes" id="UP000654918"/>
    </source>
</evidence>
<evidence type="ECO:0000256" key="2">
    <source>
        <dbReference type="ARBA" id="ARBA00022630"/>
    </source>
</evidence>
<dbReference type="PRINTS" id="PR00368">
    <property type="entry name" value="FADPNR"/>
</dbReference>
<dbReference type="Pfam" id="PF07992">
    <property type="entry name" value="Pyr_redox_2"/>
    <property type="match status" value="1"/>
</dbReference>
<evidence type="ECO:0000256" key="4">
    <source>
        <dbReference type="ARBA" id="ARBA00023002"/>
    </source>
</evidence>
<dbReference type="GO" id="GO:0050660">
    <property type="term" value="F:flavin adenine dinucleotide binding"/>
    <property type="evidence" value="ECO:0007669"/>
    <property type="project" value="TreeGrafter"/>
</dbReference>
<protein>
    <recommendedName>
        <fullName evidence="5">FAD/NAD(P)-binding domain-containing protein</fullName>
    </recommendedName>
</protein>
<keyword evidence="3" id="KW-0274">FAD</keyword>
<gene>
    <name evidence="6" type="ORF">CPLU01_00310</name>
</gene>
<organism evidence="6 7">
    <name type="scientific">Colletotrichum plurivorum</name>
    <dbReference type="NCBI Taxonomy" id="2175906"/>
    <lineage>
        <taxon>Eukaryota</taxon>
        <taxon>Fungi</taxon>
        <taxon>Dikarya</taxon>
        <taxon>Ascomycota</taxon>
        <taxon>Pezizomycotina</taxon>
        <taxon>Sordariomycetes</taxon>
        <taxon>Hypocreomycetidae</taxon>
        <taxon>Glomerellales</taxon>
        <taxon>Glomerellaceae</taxon>
        <taxon>Colletotrichum</taxon>
        <taxon>Colletotrichum orchidearum species complex</taxon>
    </lineage>
</organism>
<comment type="caution">
    <text evidence="6">The sequence shown here is derived from an EMBL/GenBank/DDBJ whole genome shotgun (WGS) entry which is preliminary data.</text>
</comment>
<dbReference type="GO" id="GO:0005737">
    <property type="term" value="C:cytoplasm"/>
    <property type="evidence" value="ECO:0007669"/>
    <property type="project" value="TreeGrafter"/>
</dbReference>
<dbReference type="InterPro" id="IPR023753">
    <property type="entry name" value="FAD/NAD-binding_dom"/>
</dbReference>
<evidence type="ECO:0000313" key="6">
    <source>
        <dbReference type="EMBL" id="KAF6841638.1"/>
    </source>
</evidence>
<keyword evidence="4" id="KW-0560">Oxidoreductase</keyword>
<dbReference type="InterPro" id="IPR036188">
    <property type="entry name" value="FAD/NAD-bd_sf"/>
</dbReference>
<proteinExistence type="inferred from homology"/>